<sequence length="559" mass="65005">MLQSGVQPESSESSQALINTPIRYYTIDDQLLRLPPEARRDKINLLAKEIERLKVRIKSLDTQSKPEFLIIQSQLEELYQALKPSILERVRRLSGLGPSMSSLEFIVNPGSTEEEIAAQVLNGDHLPTLATGIQNESNREPALQVNLTPNQGSESVSSSPQPATTEILPTKNLLAARVQGGRSKSRFIIPKRPRKIQIRRLSPYIQLRNSKARGRQAKTVETLSDEGDGQIYTEFELYGDVLHVVKEHLYAKEMKTWRDLEEVLIGFQTSNHLIESDTKFLLGFLKTFYTFGNLIHDYQLMPSSFIKNIEIFQPNNIFRMLEYYINLLFSKWNGKFFDIPGSLTPQLEFLTNGVAVKHFHRPIKELSKQHQIHVVYLVLRTIMRHAPWGDPTSSPSFLNICEEFNQNHFLDKLNGLSSALIQKKPGIDALTEPENRRVVRMIELTINHFQNPSNSRSVGKTERIEFLLVYYILDFLDRYYQPIIKTIMQERGSETSQLFQKQIKFMRSYLTYFRHSLEFYWYFMYRGRDVDFRQLAKDAVEEDPLFDQWIIIVTHLKIR</sequence>
<keyword evidence="2" id="KW-1185">Reference proteome</keyword>
<evidence type="ECO:0000313" key="2">
    <source>
        <dbReference type="Proteomes" id="UP001060170"/>
    </source>
</evidence>
<dbReference type="Proteomes" id="UP001060170">
    <property type="component" value="Chromosome 4"/>
</dbReference>
<dbReference type="EMBL" id="CM045868">
    <property type="protein sequence ID" value="KAI7956861.1"/>
    <property type="molecule type" value="Genomic_DNA"/>
</dbReference>
<reference evidence="2" key="1">
    <citation type="journal article" date="2018" name="BMC Genomics">
        <title>Genomic insights into host adaptation between the wheat stripe rust pathogen (Puccinia striiformis f. sp. tritici) and the barley stripe rust pathogen (Puccinia striiformis f. sp. hordei).</title>
        <authorList>
            <person name="Xia C."/>
            <person name="Wang M."/>
            <person name="Yin C."/>
            <person name="Cornejo O.E."/>
            <person name="Hulbert S.H."/>
            <person name="Chen X."/>
        </authorList>
    </citation>
    <scope>NUCLEOTIDE SEQUENCE [LARGE SCALE GENOMIC DNA]</scope>
    <source>
        <strain evidence="2">93-210</strain>
    </source>
</reference>
<comment type="caution">
    <text evidence="1">The sequence shown here is derived from an EMBL/GenBank/DDBJ whole genome shotgun (WGS) entry which is preliminary data.</text>
</comment>
<evidence type="ECO:0000313" key="1">
    <source>
        <dbReference type="EMBL" id="KAI7956861.1"/>
    </source>
</evidence>
<reference evidence="2" key="2">
    <citation type="journal article" date="2018" name="Mol. Plant Microbe Interact.">
        <title>Genome sequence resources for the wheat stripe rust pathogen (Puccinia striiformis f. sp. tritici) and the barley stripe rust pathogen (Puccinia striiformis f. sp. hordei).</title>
        <authorList>
            <person name="Xia C."/>
            <person name="Wang M."/>
            <person name="Yin C."/>
            <person name="Cornejo O.E."/>
            <person name="Hulbert S.H."/>
            <person name="Chen X."/>
        </authorList>
    </citation>
    <scope>NUCLEOTIDE SEQUENCE [LARGE SCALE GENOMIC DNA]</scope>
    <source>
        <strain evidence="2">93-210</strain>
    </source>
</reference>
<gene>
    <name evidence="1" type="ORF">MJO28_003956</name>
</gene>
<proteinExistence type="predicted"/>
<accession>A0ACC0EN23</accession>
<organism evidence="1 2">
    <name type="scientific">Puccinia striiformis f. sp. tritici</name>
    <dbReference type="NCBI Taxonomy" id="168172"/>
    <lineage>
        <taxon>Eukaryota</taxon>
        <taxon>Fungi</taxon>
        <taxon>Dikarya</taxon>
        <taxon>Basidiomycota</taxon>
        <taxon>Pucciniomycotina</taxon>
        <taxon>Pucciniomycetes</taxon>
        <taxon>Pucciniales</taxon>
        <taxon>Pucciniaceae</taxon>
        <taxon>Puccinia</taxon>
    </lineage>
</organism>
<protein>
    <submittedName>
        <fullName evidence="1">Uncharacterized protein</fullName>
    </submittedName>
</protein>
<reference evidence="1 2" key="3">
    <citation type="journal article" date="2022" name="Microbiol. Spectr.">
        <title>Folding features and dynamics of 3D genome architecture in plant fungal pathogens.</title>
        <authorList>
            <person name="Xia C."/>
        </authorList>
    </citation>
    <scope>NUCLEOTIDE SEQUENCE [LARGE SCALE GENOMIC DNA]</scope>
    <source>
        <strain evidence="1 2">93-210</strain>
    </source>
</reference>
<name>A0ACC0EN23_9BASI</name>